<dbReference type="AlphaFoldDB" id="A0A495FN60"/>
<gene>
    <name evidence="1" type="ORF">C8D78_0297</name>
</gene>
<proteinExistence type="predicted"/>
<organism evidence="1 2">
    <name type="scientific">Arthrobacter oryzae</name>
    <dbReference type="NCBI Taxonomy" id="409290"/>
    <lineage>
        <taxon>Bacteria</taxon>
        <taxon>Bacillati</taxon>
        <taxon>Actinomycetota</taxon>
        <taxon>Actinomycetes</taxon>
        <taxon>Micrococcales</taxon>
        <taxon>Micrococcaceae</taxon>
        <taxon>Arthrobacter</taxon>
    </lineage>
</organism>
<dbReference type="Proteomes" id="UP000276055">
    <property type="component" value="Unassembled WGS sequence"/>
</dbReference>
<accession>A0A495FN60</accession>
<reference evidence="1 2" key="1">
    <citation type="submission" date="2018-10" db="EMBL/GenBank/DDBJ databases">
        <title>Genomic Encyclopedia of Type Strains, Phase IV (KMG-IV): sequencing the most valuable type-strain genomes for metagenomic binning, comparative biology and taxonomic classification.</title>
        <authorList>
            <person name="Goeker M."/>
        </authorList>
    </citation>
    <scope>NUCLEOTIDE SEQUENCE [LARGE SCALE GENOMIC DNA]</scope>
    <source>
        <strain evidence="1 2">DSM 25586</strain>
    </source>
</reference>
<dbReference type="EMBL" id="RBIR01000001">
    <property type="protein sequence ID" value="RKR29979.1"/>
    <property type="molecule type" value="Genomic_DNA"/>
</dbReference>
<evidence type="ECO:0000313" key="1">
    <source>
        <dbReference type="EMBL" id="RKR29979.1"/>
    </source>
</evidence>
<comment type="caution">
    <text evidence="1">The sequence shown here is derived from an EMBL/GenBank/DDBJ whole genome shotgun (WGS) entry which is preliminary data.</text>
</comment>
<evidence type="ECO:0000313" key="2">
    <source>
        <dbReference type="Proteomes" id="UP000276055"/>
    </source>
</evidence>
<protein>
    <submittedName>
        <fullName evidence="1">Uncharacterized protein</fullName>
    </submittedName>
</protein>
<name>A0A495FN60_9MICC</name>
<sequence length="66" mass="6628">MATGLGVTVIADAGTLTSAVRPPGPRAEAPIPDLRAASGGLGFLHARPRLAARPGRQRPRPGPGVP</sequence>